<keyword evidence="4" id="KW-1003">Cell membrane</keyword>
<dbReference type="AlphaFoldDB" id="A0A7G9WET2"/>
<evidence type="ECO:0000256" key="10">
    <source>
        <dbReference type="ARBA" id="ARBA00023065"/>
    </source>
</evidence>
<keyword evidence="6 12" id="KW-0812">Transmembrane</keyword>
<protein>
    <submittedName>
        <fullName evidence="15">MotA/TolQ/ExbB proton channel family protein</fullName>
    </submittedName>
</protein>
<keyword evidence="5" id="KW-0145">Chemotaxis</keyword>
<gene>
    <name evidence="15" type="ORF">H6X83_09535</name>
</gene>
<comment type="similarity">
    <text evidence="2">Belongs to the MotA family.</text>
</comment>
<dbReference type="InterPro" id="IPR047055">
    <property type="entry name" value="MotA-like"/>
</dbReference>
<evidence type="ECO:0000313" key="15">
    <source>
        <dbReference type="EMBL" id="QNO17194.1"/>
    </source>
</evidence>
<evidence type="ECO:0000259" key="13">
    <source>
        <dbReference type="Pfam" id="PF01618"/>
    </source>
</evidence>
<evidence type="ECO:0000256" key="9">
    <source>
        <dbReference type="ARBA" id="ARBA00022989"/>
    </source>
</evidence>
<feature type="transmembrane region" description="Helical" evidence="12">
    <location>
        <begin position="30"/>
        <end position="53"/>
    </location>
</feature>
<evidence type="ECO:0000256" key="3">
    <source>
        <dbReference type="ARBA" id="ARBA00022448"/>
    </source>
</evidence>
<keyword evidence="3" id="KW-0813">Transport</keyword>
<keyword evidence="16" id="KW-1185">Reference proteome</keyword>
<dbReference type="RefSeq" id="WP_212506263.1">
    <property type="nucleotide sequence ID" value="NZ_CP060696.1"/>
</dbReference>
<feature type="transmembrane region" description="Helical" evidence="12">
    <location>
        <begin position="155"/>
        <end position="176"/>
    </location>
</feature>
<keyword evidence="10" id="KW-0406">Ion transport</keyword>
<dbReference type="InterPro" id="IPR046786">
    <property type="entry name" value="MotA_N"/>
</dbReference>
<proteinExistence type="inferred from homology"/>
<dbReference type="GO" id="GO:0005886">
    <property type="term" value="C:plasma membrane"/>
    <property type="evidence" value="ECO:0007669"/>
    <property type="project" value="UniProtKB-SubCell"/>
</dbReference>
<dbReference type="Pfam" id="PF01618">
    <property type="entry name" value="MotA_ExbB"/>
    <property type="match status" value="1"/>
</dbReference>
<dbReference type="InterPro" id="IPR000540">
    <property type="entry name" value="Flag_MotA_CS"/>
</dbReference>
<evidence type="ECO:0000256" key="4">
    <source>
        <dbReference type="ARBA" id="ARBA00022475"/>
    </source>
</evidence>
<keyword evidence="11 12" id="KW-0472">Membrane</keyword>
<evidence type="ECO:0000313" key="16">
    <source>
        <dbReference type="Proteomes" id="UP000516046"/>
    </source>
</evidence>
<evidence type="ECO:0000259" key="14">
    <source>
        <dbReference type="Pfam" id="PF20560"/>
    </source>
</evidence>
<dbReference type="EMBL" id="CP060696">
    <property type="protein sequence ID" value="QNO17194.1"/>
    <property type="molecule type" value="Genomic_DNA"/>
</dbReference>
<evidence type="ECO:0000256" key="12">
    <source>
        <dbReference type="SAM" id="Phobius"/>
    </source>
</evidence>
<dbReference type="InterPro" id="IPR002898">
    <property type="entry name" value="MotA_ExbB_proton_chnl"/>
</dbReference>
<organism evidence="15 16">
    <name type="scientific">Caproicibacterium amylolyticum</name>
    <dbReference type="NCBI Taxonomy" id="2766537"/>
    <lineage>
        <taxon>Bacteria</taxon>
        <taxon>Bacillati</taxon>
        <taxon>Bacillota</taxon>
        <taxon>Clostridia</taxon>
        <taxon>Eubacteriales</taxon>
        <taxon>Oscillospiraceae</taxon>
        <taxon>Caproicibacterium</taxon>
    </lineage>
</organism>
<dbReference type="PANTHER" id="PTHR30433">
    <property type="entry name" value="CHEMOTAXIS PROTEIN MOTA"/>
    <property type="match status" value="1"/>
</dbReference>
<evidence type="ECO:0000256" key="7">
    <source>
        <dbReference type="ARBA" id="ARBA00022779"/>
    </source>
</evidence>
<reference evidence="15 16" key="1">
    <citation type="submission" date="2020-08" db="EMBL/GenBank/DDBJ databases">
        <authorList>
            <person name="Ren C."/>
            <person name="Gu Y."/>
            <person name="Xu Y."/>
        </authorList>
    </citation>
    <scope>NUCLEOTIDE SEQUENCE [LARGE SCALE GENOMIC DNA]</scope>
    <source>
        <strain evidence="15 16">LBM18003</strain>
    </source>
</reference>
<feature type="domain" description="MotA/TolQ/ExbB proton channel" evidence="13">
    <location>
        <begin position="112"/>
        <end position="222"/>
    </location>
</feature>
<evidence type="ECO:0000256" key="8">
    <source>
        <dbReference type="ARBA" id="ARBA00022781"/>
    </source>
</evidence>
<evidence type="ECO:0000256" key="6">
    <source>
        <dbReference type="ARBA" id="ARBA00022692"/>
    </source>
</evidence>
<comment type="subcellular location">
    <subcellularLocation>
        <location evidence="1">Cell membrane</location>
        <topology evidence="1">Multi-pass membrane protein</topology>
    </subcellularLocation>
</comment>
<dbReference type="GO" id="GO:1902600">
    <property type="term" value="P:proton transmembrane transport"/>
    <property type="evidence" value="ECO:0007669"/>
    <property type="project" value="UniProtKB-KW"/>
</dbReference>
<dbReference type="PROSITE" id="PS01307">
    <property type="entry name" value="MOTA"/>
    <property type="match status" value="1"/>
</dbReference>
<sequence>MSISVIIGLLVAFGSIIGGFLLDEGHVQSLVVGSSFLIILGGTLGAVILSFGFHDTLQAVRHLFASFSKKNDPDPEHLIKKISEMATKCRAEGLLSLQSMMTDSDLNSENYMMLKEGMMLATDTKSVESLQETLNADIESYTASRQMDIDVWEGAGGFSPTLGIIGTVMGLVQVLSNISDAQKLTASIAVAFIATLYGIVFANIIYLPAANHLRCCLKRQVIFRQMIVDGMSMLVSGESARNIENKLSLYYHVFPNGEEKYKAGIEN</sequence>
<feature type="transmembrane region" description="Helical" evidence="12">
    <location>
        <begin position="188"/>
        <end position="209"/>
    </location>
</feature>
<dbReference type="GO" id="GO:0006935">
    <property type="term" value="P:chemotaxis"/>
    <property type="evidence" value="ECO:0007669"/>
    <property type="project" value="UniProtKB-KW"/>
</dbReference>
<name>A0A7G9WET2_9FIRM</name>
<dbReference type="Pfam" id="PF20560">
    <property type="entry name" value="MotA_N"/>
    <property type="match status" value="1"/>
</dbReference>
<evidence type="ECO:0000256" key="11">
    <source>
        <dbReference type="ARBA" id="ARBA00023136"/>
    </source>
</evidence>
<keyword evidence="7" id="KW-0283">Flagellar rotation</keyword>
<keyword evidence="8" id="KW-0375">Hydrogen ion transport</keyword>
<dbReference type="KEGG" id="caml:H6X83_09535"/>
<keyword evidence="9 12" id="KW-1133">Transmembrane helix</keyword>
<accession>A0A7G9WET2</accession>
<evidence type="ECO:0000256" key="2">
    <source>
        <dbReference type="ARBA" id="ARBA00008038"/>
    </source>
</evidence>
<evidence type="ECO:0000256" key="1">
    <source>
        <dbReference type="ARBA" id="ARBA00004651"/>
    </source>
</evidence>
<evidence type="ECO:0000256" key="5">
    <source>
        <dbReference type="ARBA" id="ARBA00022500"/>
    </source>
</evidence>
<feature type="domain" description="Motility protein A N-terminal" evidence="14">
    <location>
        <begin position="6"/>
        <end position="93"/>
    </location>
</feature>
<dbReference type="Proteomes" id="UP000516046">
    <property type="component" value="Chromosome"/>
</dbReference>
<dbReference type="GO" id="GO:0071978">
    <property type="term" value="P:bacterial-type flagellum-dependent swarming motility"/>
    <property type="evidence" value="ECO:0007669"/>
    <property type="project" value="InterPro"/>
</dbReference>